<dbReference type="KEGG" id="schf:IPT68_33075"/>
<dbReference type="Pfam" id="PF12680">
    <property type="entry name" value="SnoaL_2"/>
    <property type="match status" value="1"/>
</dbReference>
<evidence type="ECO:0000313" key="3">
    <source>
        <dbReference type="EMBL" id="QOV47882.1"/>
    </source>
</evidence>
<protein>
    <submittedName>
        <fullName evidence="3">Nuclear transport factor 2 family protein</fullName>
    </submittedName>
</protein>
<proteinExistence type="predicted"/>
<reference evidence="3 4" key="1">
    <citation type="submission" date="2020-10" db="EMBL/GenBank/DDBJ databases">
        <title>Streptomyces chromofuscus complate genome analysis.</title>
        <authorList>
            <person name="Anwar N."/>
        </authorList>
    </citation>
    <scope>NUCLEOTIDE SEQUENCE [LARGE SCALE GENOMIC DNA]</scope>
    <source>
        <strain evidence="3 4">DSM 40273</strain>
    </source>
</reference>
<feature type="domain" description="SnoaL-like" evidence="2">
    <location>
        <begin position="19"/>
        <end position="94"/>
    </location>
</feature>
<keyword evidence="4" id="KW-1185">Reference proteome</keyword>
<feature type="region of interest" description="Disordered" evidence="1">
    <location>
        <begin position="1"/>
        <end position="28"/>
    </location>
</feature>
<dbReference type="EMBL" id="CP063374">
    <property type="protein sequence ID" value="QOV47882.1"/>
    <property type="molecule type" value="Genomic_DNA"/>
</dbReference>
<dbReference type="SUPFAM" id="SSF54427">
    <property type="entry name" value="NTF2-like"/>
    <property type="match status" value="1"/>
</dbReference>
<dbReference type="AlphaFoldDB" id="A0A7M2THD2"/>
<dbReference type="Proteomes" id="UP000594008">
    <property type="component" value="Chromosome"/>
</dbReference>
<dbReference type="Gene3D" id="3.10.450.50">
    <property type="match status" value="1"/>
</dbReference>
<name>A0A7M2THD2_STRCW</name>
<evidence type="ECO:0000259" key="2">
    <source>
        <dbReference type="Pfam" id="PF12680"/>
    </source>
</evidence>
<accession>A0A7M2THD2</accession>
<dbReference type="InterPro" id="IPR037401">
    <property type="entry name" value="SnoaL-like"/>
</dbReference>
<sequence>MTSGVIAPAARRRHSRTPTPPAAARRRGDAAAHYREPAAHHVPGTADTIERVLVDGPDGVVLGGIRQRARPTGRSYRARGAPHRTVEDGRIVRHHVHEDSLAVARALTES</sequence>
<dbReference type="InterPro" id="IPR032710">
    <property type="entry name" value="NTF2-like_dom_sf"/>
</dbReference>
<gene>
    <name evidence="3" type="ORF">IPT68_33075</name>
</gene>
<organism evidence="3 4">
    <name type="scientific">Streptomyces chromofuscus</name>
    <dbReference type="NCBI Taxonomy" id="42881"/>
    <lineage>
        <taxon>Bacteria</taxon>
        <taxon>Bacillati</taxon>
        <taxon>Actinomycetota</taxon>
        <taxon>Actinomycetes</taxon>
        <taxon>Kitasatosporales</taxon>
        <taxon>Streptomycetaceae</taxon>
        <taxon>Streptomyces</taxon>
    </lineage>
</organism>
<evidence type="ECO:0000256" key="1">
    <source>
        <dbReference type="SAM" id="MobiDB-lite"/>
    </source>
</evidence>
<evidence type="ECO:0000313" key="4">
    <source>
        <dbReference type="Proteomes" id="UP000594008"/>
    </source>
</evidence>